<evidence type="ECO:0000256" key="12">
    <source>
        <dbReference type="ARBA" id="ARBA00034430"/>
    </source>
</evidence>
<keyword evidence="7" id="KW-0630">Potassium</keyword>
<dbReference type="PANTHER" id="PTHR31462">
    <property type="entry name" value="ENDOSOMAL/LYSOSOMAL POTASSIUM CHANNEL TMEM175"/>
    <property type="match status" value="1"/>
</dbReference>
<gene>
    <name evidence="14" type="ORF">ACFOW1_08255</name>
</gene>
<evidence type="ECO:0000256" key="11">
    <source>
        <dbReference type="ARBA" id="ARBA00023303"/>
    </source>
</evidence>
<keyword evidence="4" id="KW-0633">Potassium transport</keyword>
<accession>A0ABV8PYK6</accession>
<proteinExistence type="inferred from homology"/>
<comment type="caution">
    <text evidence="14">The sequence shown here is derived from an EMBL/GenBank/DDBJ whole genome shotgun (WGS) entry which is preliminary data.</text>
</comment>
<name>A0ABV8PYK6_9BACT</name>
<keyword evidence="10 13" id="KW-0472">Membrane</keyword>
<evidence type="ECO:0000256" key="3">
    <source>
        <dbReference type="ARBA" id="ARBA00022448"/>
    </source>
</evidence>
<keyword evidence="11" id="KW-0407">Ion channel</keyword>
<evidence type="ECO:0000313" key="14">
    <source>
        <dbReference type="EMBL" id="MFC4231880.1"/>
    </source>
</evidence>
<comment type="subcellular location">
    <subcellularLocation>
        <location evidence="1">Membrane</location>
        <topology evidence="1">Multi-pass membrane protein</topology>
    </subcellularLocation>
</comment>
<keyword evidence="3" id="KW-0813">Transport</keyword>
<dbReference type="EMBL" id="JBHSDC010000012">
    <property type="protein sequence ID" value="MFC4231880.1"/>
    <property type="molecule type" value="Genomic_DNA"/>
</dbReference>
<keyword evidence="5 13" id="KW-0812">Transmembrane</keyword>
<evidence type="ECO:0000256" key="2">
    <source>
        <dbReference type="ARBA" id="ARBA00006920"/>
    </source>
</evidence>
<dbReference type="Pfam" id="PF06736">
    <property type="entry name" value="TMEM175"/>
    <property type="match status" value="1"/>
</dbReference>
<keyword evidence="8 13" id="KW-1133">Transmembrane helix</keyword>
<dbReference type="Proteomes" id="UP001595906">
    <property type="component" value="Unassembled WGS sequence"/>
</dbReference>
<dbReference type="InterPro" id="IPR010617">
    <property type="entry name" value="TMEM175-like"/>
</dbReference>
<dbReference type="RefSeq" id="WP_379013508.1">
    <property type="nucleotide sequence ID" value="NZ_JBHSDC010000012.1"/>
</dbReference>
<feature type="transmembrane region" description="Helical" evidence="13">
    <location>
        <begin position="12"/>
        <end position="29"/>
    </location>
</feature>
<evidence type="ECO:0000256" key="5">
    <source>
        <dbReference type="ARBA" id="ARBA00022692"/>
    </source>
</evidence>
<evidence type="ECO:0000256" key="7">
    <source>
        <dbReference type="ARBA" id="ARBA00022958"/>
    </source>
</evidence>
<evidence type="ECO:0000256" key="13">
    <source>
        <dbReference type="SAM" id="Phobius"/>
    </source>
</evidence>
<evidence type="ECO:0000256" key="8">
    <source>
        <dbReference type="ARBA" id="ARBA00022989"/>
    </source>
</evidence>
<evidence type="ECO:0000256" key="10">
    <source>
        <dbReference type="ARBA" id="ARBA00023136"/>
    </source>
</evidence>
<dbReference type="PANTHER" id="PTHR31462:SF5">
    <property type="entry name" value="ENDOSOMAL_LYSOSOMAL PROTON CHANNEL TMEM175"/>
    <property type="match status" value="1"/>
</dbReference>
<evidence type="ECO:0000256" key="4">
    <source>
        <dbReference type="ARBA" id="ARBA00022538"/>
    </source>
</evidence>
<evidence type="ECO:0000256" key="6">
    <source>
        <dbReference type="ARBA" id="ARBA00022826"/>
    </source>
</evidence>
<evidence type="ECO:0000256" key="9">
    <source>
        <dbReference type="ARBA" id="ARBA00023065"/>
    </source>
</evidence>
<feature type="transmembrane region" description="Helical" evidence="13">
    <location>
        <begin position="150"/>
        <end position="180"/>
    </location>
</feature>
<keyword evidence="15" id="KW-1185">Reference proteome</keyword>
<reference evidence="15" key="1">
    <citation type="journal article" date="2019" name="Int. J. Syst. Evol. Microbiol.">
        <title>The Global Catalogue of Microorganisms (GCM) 10K type strain sequencing project: providing services to taxonomists for standard genome sequencing and annotation.</title>
        <authorList>
            <consortium name="The Broad Institute Genomics Platform"/>
            <consortium name="The Broad Institute Genome Sequencing Center for Infectious Disease"/>
            <person name="Wu L."/>
            <person name="Ma J."/>
        </authorList>
    </citation>
    <scope>NUCLEOTIDE SEQUENCE [LARGE SCALE GENOMIC DNA]</scope>
    <source>
        <strain evidence="15">CECT 8010</strain>
    </source>
</reference>
<feature type="transmembrane region" description="Helical" evidence="13">
    <location>
        <begin position="69"/>
        <end position="91"/>
    </location>
</feature>
<evidence type="ECO:0000256" key="1">
    <source>
        <dbReference type="ARBA" id="ARBA00004141"/>
    </source>
</evidence>
<comment type="similarity">
    <text evidence="2">Belongs to the TMEM175 family.</text>
</comment>
<comment type="catalytic activity">
    <reaction evidence="12">
        <text>K(+)(in) = K(+)(out)</text>
        <dbReference type="Rhea" id="RHEA:29463"/>
        <dbReference type="ChEBI" id="CHEBI:29103"/>
    </reaction>
</comment>
<keyword evidence="6" id="KW-0631">Potassium channel</keyword>
<feature type="transmembrane region" description="Helical" evidence="13">
    <location>
        <begin position="35"/>
        <end position="57"/>
    </location>
</feature>
<evidence type="ECO:0000313" key="15">
    <source>
        <dbReference type="Proteomes" id="UP001595906"/>
    </source>
</evidence>
<organism evidence="14 15">
    <name type="scientific">Parasediminibacterium paludis</name>
    <dbReference type="NCBI Taxonomy" id="908966"/>
    <lineage>
        <taxon>Bacteria</taxon>
        <taxon>Pseudomonadati</taxon>
        <taxon>Bacteroidota</taxon>
        <taxon>Chitinophagia</taxon>
        <taxon>Chitinophagales</taxon>
        <taxon>Chitinophagaceae</taxon>
        <taxon>Parasediminibacterium</taxon>
    </lineage>
</organism>
<keyword evidence="9" id="KW-0406">Ion transport</keyword>
<protein>
    <submittedName>
        <fullName evidence="14">TMEM175 family protein</fullName>
    </submittedName>
</protein>
<sequence length="201" mass="22499">MGTGRLEAFSDGVIAIIITIMVLEMKVPHSDSLVSLLPILPVFISYVLSFVNVAIYWNNHHHIIQAAETINAPVMWANIHLLFWISLFPFVTGWMGENHFATWPVVLYGVVSFMAGVAYYILAKCLIKLHGKRSTLVAALGRDKKGKISVIIYASGILLSFVHPWLGLAMYFAVATMWFIPDPRIESKLVEKEAIQKQENG</sequence>
<feature type="transmembrane region" description="Helical" evidence="13">
    <location>
        <begin position="103"/>
        <end position="123"/>
    </location>
</feature>